<keyword evidence="2" id="KW-1133">Transmembrane helix</keyword>
<evidence type="ECO:0000313" key="4">
    <source>
        <dbReference type="Proteomes" id="UP001497045"/>
    </source>
</evidence>
<accession>A0ABU9ID58</accession>
<evidence type="ECO:0008006" key="5">
    <source>
        <dbReference type="Google" id="ProtNLM"/>
    </source>
</evidence>
<proteinExistence type="predicted"/>
<gene>
    <name evidence="3" type="ORF">AAEO60_06680</name>
</gene>
<feature type="transmembrane region" description="Helical" evidence="2">
    <location>
        <begin position="52"/>
        <end position="69"/>
    </location>
</feature>
<feature type="region of interest" description="Disordered" evidence="1">
    <location>
        <begin position="1"/>
        <end position="36"/>
    </location>
</feature>
<keyword evidence="4" id="KW-1185">Reference proteome</keyword>
<name>A0ABU9ID58_9SPHN</name>
<sequence length="163" mass="17049">MSDPKREEIKARIAAAQAREEAEQLPTRSERAKDAVSGAADSFTTFVKERPLTAAAGGLVLGILVASMFKGPRRAAMRGGAKAAGLAALGAEAATAFTSELFDDAKAAGREGARKAEDLGDAVGDTARSLRRDASYQAARTGDLARIASRETGKRLARAFGRR</sequence>
<reference evidence="3 4" key="1">
    <citation type="submission" date="2024-04" db="EMBL/GenBank/DDBJ databases">
        <title>Aurantiacibacter sp. DGU6 16S ribosomal RNA gene Genome sequencing and assembly.</title>
        <authorList>
            <person name="Park S."/>
        </authorList>
    </citation>
    <scope>NUCLEOTIDE SEQUENCE [LARGE SCALE GENOMIC DNA]</scope>
    <source>
        <strain evidence="3 4">DGU6</strain>
    </source>
</reference>
<organism evidence="3 4">
    <name type="scientific">Aurantiacibacter gilvus</name>
    <dbReference type="NCBI Taxonomy" id="3139141"/>
    <lineage>
        <taxon>Bacteria</taxon>
        <taxon>Pseudomonadati</taxon>
        <taxon>Pseudomonadota</taxon>
        <taxon>Alphaproteobacteria</taxon>
        <taxon>Sphingomonadales</taxon>
        <taxon>Erythrobacteraceae</taxon>
        <taxon>Aurantiacibacter</taxon>
    </lineage>
</organism>
<evidence type="ECO:0000256" key="1">
    <source>
        <dbReference type="SAM" id="MobiDB-lite"/>
    </source>
</evidence>
<dbReference type="EMBL" id="JBBYHV010000001">
    <property type="protein sequence ID" value="MEL1250352.1"/>
    <property type="molecule type" value="Genomic_DNA"/>
</dbReference>
<comment type="caution">
    <text evidence="3">The sequence shown here is derived from an EMBL/GenBank/DDBJ whole genome shotgun (WGS) entry which is preliminary data.</text>
</comment>
<keyword evidence="2" id="KW-0812">Transmembrane</keyword>
<feature type="compositionally biased region" description="Basic and acidic residues" evidence="1">
    <location>
        <begin position="18"/>
        <end position="34"/>
    </location>
</feature>
<evidence type="ECO:0000256" key="2">
    <source>
        <dbReference type="SAM" id="Phobius"/>
    </source>
</evidence>
<evidence type="ECO:0000313" key="3">
    <source>
        <dbReference type="EMBL" id="MEL1250352.1"/>
    </source>
</evidence>
<dbReference type="RefSeq" id="WP_341672873.1">
    <property type="nucleotide sequence ID" value="NZ_JBBYHV010000001.1"/>
</dbReference>
<dbReference type="Proteomes" id="UP001497045">
    <property type="component" value="Unassembled WGS sequence"/>
</dbReference>
<feature type="compositionally biased region" description="Basic and acidic residues" evidence="1">
    <location>
        <begin position="1"/>
        <end position="11"/>
    </location>
</feature>
<protein>
    <recommendedName>
        <fullName evidence="5">DUF883 domain-containing protein</fullName>
    </recommendedName>
</protein>
<keyword evidence="2" id="KW-0472">Membrane</keyword>